<reference evidence="4" key="1">
    <citation type="submission" date="2025-08" db="UniProtKB">
        <authorList>
            <consortium name="RefSeq"/>
        </authorList>
    </citation>
    <scope>IDENTIFICATION</scope>
    <source>
        <tissue evidence="4">Leaf</tissue>
    </source>
</reference>
<dbReference type="GeneID" id="110423472"/>
<dbReference type="OrthoDB" id="1000085at2759"/>
<feature type="domain" description="Reverse transcriptase Ty1/copia-type" evidence="1">
    <location>
        <begin position="132"/>
        <end position="178"/>
    </location>
</feature>
<sequence length="179" mass="19968">MKNDEGIQASANKVQRIVNQLRLLGEEVTKRKVGNKFVAQQQRKAIKCEDFVENALIAKTKVLKVKDDGSMKLEGKGNKIGDNSGCFNNLTSNKDLFNDLDRSFNARVKIGNGVYLKIFGIGIMVVETFSVNKYKAKYKAKPVAKGYAQVYGIDYFKTFAPVPRHDTIRMLAALSAREG</sequence>
<dbReference type="Pfam" id="PF07727">
    <property type="entry name" value="RVT_2"/>
    <property type="match status" value="1"/>
</dbReference>
<evidence type="ECO:0000259" key="1">
    <source>
        <dbReference type="Pfam" id="PF07727"/>
    </source>
</evidence>
<dbReference type="AlphaFoldDB" id="A0A6J1B288"/>
<dbReference type="InterPro" id="IPR013103">
    <property type="entry name" value="RVT_2"/>
</dbReference>
<evidence type="ECO:0000313" key="4">
    <source>
        <dbReference type="RefSeq" id="XP_021293363.1"/>
    </source>
</evidence>
<dbReference type="InterPro" id="IPR054722">
    <property type="entry name" value="PolX-like_BBD"/>
</dbReference>
<protein>
    <submittedName>
        <fullName evidence="4">Uncharacterized protein LOC110423472</fullName>
    </submittedName>
</protein>
<dbReference type="RefSeq" id="XP_021293363.1">
    <property type="nucleotide sequence ID" value="XM_021437688.1"/>
</dbReference>
<name>A0A6J1B288_9ROSI</name>
<accession>A0A6J1B288</accession>
<evidence type="ECO:0000259" key="2">
    <source>
        <dbReference type="Pfam" id="PF22936"/>
    </source>
</evidence>
<proteinExistence type="predicted"/>
<dbReference type="Proteomes" id="UP000504621">
    <property type="component" value="Unplaced"/>
</dbReference>
<feature type="domain" description="Retrovirus-related Pol polyprotein from transposon TNT 1-94-like beta-barrel" evidence="2">
    <location>
        <begin position="84"/>
        <end position="130"/>
    </location>
</feature>
<keyword evidence="3" id="KW-1185">Reference proteome</keyword>
<organism evidence="3 4">
    <name type="scientific">Herrania umbratica</name>
    <dbReference type="NCBI Taxonomy" id="108875"/>
    <lineage>
        <taxon>Eukaryota</taxon>
        <taxon>Viridiplantae</taxon>
        <taxon>Streptophyta</taxon>
        <taxon>Embryophyta</taxon>
        <taxon>Tracheophyta</taxon>
        <taxon>Spermatophyta</taxon>
        <taxon>Magnoliopsida</taxon>
        <taxon>eudicotyledons</taxon>
        <taxon>Gunneridae</taxon>
        <taxon>Pentapetalae</taxon>
        <taxon>rosids</taxon>
        <taxon>malvids</taxon>
        <taxon>Malvales</taxon>
        <taxon>Malvaceae</taxon>
        <taxon>Byttnerioideae</taxon>
        <taxon>Herrania</taxon>
    </lineage>
</organism>
<gene>
    <name evidence="4" type="primary">LOC110423472</name>
</gene>
<dbReference type="Pfam" id="PF22936">
    <property type="entry name" value="Pol_BBD"/>
    <property type="match status" value="1"/>
</dbReference>
<evidence type="ECO:0000313" key="3">
    <source>
        <dbReference type="Proteomes" id="UP000504621"/>
    </source>
</evidence>